<evidence type="ECO:0000313" key="2">
    <source>
        <dbReference type="EMBL" id="KAF3430948.1"/>
    </source>
</evidence>
<proteinExistence type="predicted"/>
<evidence type="ECO:0008006" key="4">
    <source>
        <dbReference type="Google" id="ProtNLM"/>
    </source>
</evidence>
<gene>
    <name evidence="2" type="ORF">FNV43_RR25678</name>
</gene>
<name>A0A8K0GNL2_9ROSA</name>
<reference evidence="2" key="1">
    <citation type="submission" date="2020-03" db="EMBL/GenBank/DDBJ databases">
        <title>A high-quality chromosome-level genome assembly of a woody plant with both climbing and erect habits, Rhamnella rubrinervis.</title>
        <authorList>
            <person name="Lu Z."/>
            <person name="Yang Y."/>
            <person name="Zhu X."/>
            <person name="Sun Y."/>
        </authorList>
    </citation>
    <scope>NUCLEOTIDE SEQUENCE</scope>
    <source>
        <strain evidence="2">BYM</strain>
        <tissue evidence="2">Leaf</tissue>
    </source>
</reference>
<dbReference type="AlphaFoldDB" id="A0A8K0GNL2"/>
<dbReference type="PANTHER" id="PTHR35463">
    <property type="entry name" value="TRANSMEMBRANE PROTEIN"/>
    <property type="match status" value="1"/>
</dbReference>
<dbReference type="Proteomes" id="UP000796880">
    <property type="component" value="Unassembled WGS sequence"/>
</dbReference>
<evidence type="ECO:0000256" key="1">
    <source>
        <dbReference type="SAM" id="SignalP"/>
    </source>
</evidence>
<keyword evidence="3" id="KW-1185">Reference proteome</keyword>
<feature type="chain" id="PRO_5035482316" description="Transmembrane protein" evidence="1">
    <location>
        <begin position="27"/>
        <end position="149"/>
    </location>
</feature>
<dbReference type="EMBL" id="VOIH02000012">
    <property type="protein sequence ID" value="KAF3430948.1"/>
    <property type="molecule type" value="Genomic_DNA"/>
</dbReference>
<evidence type="ECO:0000313" key="3">
    <source>
        <dbReference type="Proteomes" id="UP000796880"/>
    </source>
</evidence>
<protein>
    <recommendedName>
        <fullName evidence="4">Transmembrane protein</fullName>
    </recommendedName>
</protein>
<organism evidence="2 3">
    <name type="scientific">Rhamnella rubrinervis</name>
    <dbReference type="NCBI Taxonomy" id="2594499"/>
    <lineage>
        <taxon>Eukaryota</taxon>
        <taxon>Viridiplantae</taxon>
        <taxon>Streptophyta</taxon>
        <taxon>Embryophyta</taxon>
        <taxon>Tracheophyta</taxon>
        <taxon>Spermatophyta</taxon>
        <taxon>Magnoliopsida</taxon>
        <taxon>eudicotyledons</taxon>
        <taxon>Gunneridae</taxon>
        <taxon>Pentapetalae</taxon>
        <taxon>rosids</taxon>
        <taxon>fabids</taxon>
        <taxon>Rosales</taxon>
        <taxon>Rhamnaceae</taxon>
        <taxon>rhamnoid group</taxon>
        <taxon>Rhamneae</taxon>
        <taxon>Rhamnella</taxon>
    </lineage>
</organism>
<dbReference type="OrthoDB" id="690661at2759"/>
<feature type="signal peptide" evidence="1">
    <location>
        <begin position="1"/>
        <end position="26"/>
    </location>
</feature>
<comment type="caution">
    <text evidence="2">The sequence shown here is derived from an EMBL/GenBank/DDBJ whole genome shotgun (WGS) entry which is preliminary data.</text>
</comment>
<sequence length="149" mass="16147">MDIQRISAAAILIVFVFIITNSSTRAADDDEREVESGKPWFSDKFRNLISFSFSTSSPVTTSYWGKLKTLINQAHAYFFPPNIEGGGEEAEATVNDGDGSAGKKVKEAVAKSLAKSRATVEDSAKSAAKVAKEKLKKSLSSKQPLRSEL</sequence>
<keyword evidence="1" id="KW-0732">Signal</keyword>
<accession>A0A8K0GNL2</accession>
<dbReference type="PANTHER" id="PTHR35463:SF11">
    <property type="entry name" value="TRANSMEMBRANE PROTEIN"/>
    <property type="match status" value="1"/>
</dbReference>